<dbReference type="InterPro" id="IPR002686">
    <property type="entry name" value="Transposase_17"/>
</dbReference>
<name>A0A4Q1SJJ9_9BACT</name>
<dbReference type="GO" id="GO:0043565">
    <property type="term" value="F:sequence-specific DNA binding"/>
    <property type="evidence" value="ECO:0007669"/>
    <property type="project" value="TreeGrafter"/>
</dbReference>
<dbReference type="PANTHER" id="PTHR36966">
    <property type="entry name" value="REP-ASSOCIATED TYROSINE TRANSPOSASE"/>
    <property type="match status" value="1"/>
</dbReference>
<dbReference type="Proteomes" id="UP000290253">
    <property type="component" value="Unassembled WGS sequence"/>
</dbReference>
<proteinExistence type="predicted"/>
<dbReference type="RefSeq" id="WP_129207595.1">
    <property type="nucleotide sequence ID" value="NZ_BMGU01000001.1"/>
</dbReference>
<dbReference type="PANTHER" id="PTHR36966:SF1">
    <property type="entry name" value="REP-ASSOCIATED TYROSINE TRANSPOSASE"/>
    <property type="match status" value="1"/>
</dbReference>
<dbReference type="NCBIfam" id="NF047646">
    <property type="entry name" value="REP_Tyr_transpos"/>
    <property type="match status" value="1"/>
</dbReference>
<dbReference type="GO" id="GO:0006313">
    <property type="term" value="P:DNA transposition"/>
    <property type="evidence" value="ECO:0007669"/>
    <property type="project" value="InterPro"/>
</dbReference>
<dbReference type="GO" id="GO:0004803">
    <property type="term" value="F:transposase activity"/>
    <property type="evidence" value="ECO:0007669"/>
    <property type="project" value="InterPro"/>
</dbReference>
<reference evidence="2 3" key="1">
    <citation type="journal article" date="2016" name="Int. J. Syst. Evol. Microbiol.">
        <title>Acidipila dinghuensis sp. nov., an acidobacterium isolated from forest soil.</title>
        <authorList>
            <person name="Jiang Y.W."/>
            <person name="Wang J."/>
            <person name="Chen M.H."/>
            <person name="Lv Y.Y."/>
            <person name="Qiu L.H."/>
        </authorList>
    </citation>
    <scope>NUCLEOTIDE SEQUENCE [LARGE SCALE GENOMIC DNA]</scope>
    <source>
        <strain evidence="2 3">DHOF10</strain>
    </source>
</reference>
<dbReference type="OrthoDB" id="129261at2"/>
<feature type="domain" description="Transposase IS200-like" evidence="1">
    <location>
        <begin position="15"/>
        <end position="130"/>
    </location>
</feature>
<dbReference type="InterPro" id="IPR036515">
    <property type="entry name" value="Transposase_17_sf"/>
</dbReference>
<dbReference type="SMART" id="SM01321">
    <property type="entry name" value="Y1_Tnp"/>
    <property type="match status" value="1"/>
</dbReference>
<evidence type="ECO:0000313" key="3">
    <source>
        <dbReference type="Proteomes" id="UP000290253"/>
    </source>
</evidence>
<keyword evidence="3" id="KW-1185">Reference proteome</keyword>
<dbReference type="SUPFAM" id="SSF143422">
    <property type="entry name" value="Transposase IS200-like"/>
    <property type="match status" value="1"/>
</dbReference>
<organism evidence="2 3">
    <name type="scientific">Silvibacterium dinghuense</name>
    <dbReference type="NCBI Taxonomy" id="1560006"/>
    <lineage>
        <taxon>Bacteria</taxon>
        <taxon>Pseudomonadati</taxon>
        <taxon>Acidobacteriota</taxon>
        <taxon>Terriglobia</taxon>
        <taxon>Terriglobales</taxon>
        <taxon>Acidobacteriaceae</taxon>
        <taxon>Silvibacterium</taxon>
    </lineage>
</organism>
<dbReference type="AlphaFoldDB" id="A0A4Q1SJJ9"/>
<dbReference type="InterPro" id="IPR052715">
    <property type="entry name" value="RAYT_transposase"/>
</dbReference>
<accession>A0A4Q1SJJ9</accession>
<comment type="caution">
    <text evidence="2">The sequence shown here is derived from an EMBL/GenBank/DDBJ whole genome shotgun (WGS) entry which is preliminary data.</text>
</comment>
<dbReference type="Pfam" id="PF01797">
    <property type="entry name" value="Y1_Tnp"/>
    <property type="match status" value="1"/>
</dbReference>
<dbReference type="EMBL" id="SDMK01000001">
    <property type="protein sequence ID" value="RXS97816.1"/>
    <property type="molecule type" value="Genomic_DNA"/>
</dbReference>
<dbReference type="Gene3D" id="3.30.70.1290">
    <property type="entry name" value="Transposase IS200-like"/>
    <property type="match status" value="1"/>
</dbReference>
<evidence type="ECO:0000313" key="2">
    <source>
        <dbReference type="EMBL" id="RXS97816.1"/>
    </source>
</evidence>
<evidence type="ECO:0000259" key="1">
    <source>
        <dbReference type="SMART" id="SM01321"/>
    </source>
</evidence>
<gene>
    <name evidence="2" type="ORF">ESZ00_08130</name>
</gene>
<protein>
    <submittedName>
        <fullName evidence="2">Transposase</fullName>
    </submittedName>
</protein>
<sequence>MAKPGHNANPQDRACSCRTFFVTTKTHRGQALLQAERNAMLFVEVLRRCVTRRDFVLHDFVVMPNHVHLLLTVDETSSVERAMQLVKGGFSYRLRKEHGYPGEVWQRGFSEVRIYDNTSFEKHRDYIAYNPVHAGLVASPDMFPFTLTSLTRKKQGLKPALHTPERHG</sequence>